<keyword evidence="5" id="KW-0378">Hydrolase</keyword>
<dbReference type="RefSeq" id="XP_045957646.1">
    <property type="nucleotide sequence ID" value="XM_046105690.1"/>
</dbReference>
<dbReference type="GeneID" id="70134581"/>
<dbReference type="SUPFAM" id="SSF54556">
    <property type="entry name" value="Chitinase insertion domain"/>
    <property type="match status" value="1"/>
</dbReference>
<evidence type="ECO:0000256" key="1">
    <source>
        <dbReference type="ARBA" id="ARBA00008682"/>
    </source>
</evidence>
<dbReference type="PANTHER" id="PTHR11177">
    <property type="entry name" value="CHITINASE"/>
    <property type="match status" value="1"/>
</dbReference>
<reference evidence="5" key="1">
    <citation type="journal article" date="2021" name="Nat. Commun.">
        <title>Genetic determinants of endophytism in the Arabidopsis root mycobiome.</title>
        <authorList>
            <person name="Mesny F."/>
            <person name="Miyauchi S."/>
            <person name="Thiergart T."/>
            <person name="Pickel B."/>
            <person name="Atanasova L."/>
            <person name="Karlsson M."/>
            <person name="Huettel B."/>
            <person name="Barry K.W."/>
            <person name="Haridas S."/>
            <person name="Chen C."/>
            <person name="Bauer D."/>
            <person name="Andreopoulos W."/>
            <person name="Pangilinan J."/>
            <person name="LaButti K."/>
            <person name="Riley R."/>
            <person name="Lipzen A."/>
            <person name="Clum A."/>
            <person name="Drula E."/>
            <person name="Henrissat B."/>
            <person name="Kohler A."/>
            <person name="Grigoriev I.V."/>
            <person name="Martin F.M."/>
            <person name="Hacquard S."/>
        </authorList>
    </citation>
    <scope>NUCLEOTIDE SEQUENCE</scope>
    <source>
        <strain evidence="5">MPI-SDFR-AT-0073</strain>
    </source>
</reference>
<dbReference type="InterPro" id="IPR029070">
    <property type="entry name" value="Chitinase_insertion_sf"/>
</dbReference>
<keyword evidence="3" id="KW-0147">Chitin-binding</keyword>
<keyword evidence="6" id="KW-1185">Reference proteome</keyword>
<dbReference type="AlphaFoldDB" id="A0A9P8UJR2"/>
<name>A0A9P8UJR2_9PEZI</name>
<dbReference type="Gene3D" id="3.30.60.10">
    <property type="entry name" value="Endochitinase-like"/>
    <property type="match status" value="1"/>
</dbReference>
<evidence type="ECO:0000313" key="6">
    <source>
        <dbReference type="Proteomes" id="UP000758603"/>
    </source>
</evidence>
<evidence type="ECO:0000259" key="4">
    <source>
        <dbReference type="PROSITE" id="PS51910"/>
    </source>
</evidence>
<dbReference type="InterPro" id="IPR001223">
    <property type="entry name" value="Glyco_hydro18_cat"/>
</dbReference>
<accession>A0A9P8UJR2</accession>
<dbReference type="SMART" id="SM00636">
    <property type="entry name" value="Glyco_18"/>
    <property type="match status" value="1"/>
</dbReference>
<evidence type="ECO:0000313" key="5">
    <source>
        <dbReference type="EMBL" id="KAH6653369.1"/>
    </source>
</evidence>
<dbReference type="EMBL" id="JAGPXC010000005">
    <property type="protein sequence ID" value="KAH6653369.1"/>
    <property type="molecule type" value="Genomic_DNA"/>
</dbReference>
<comment type="similarity">
    <text evidence="1">Belongs to the glycosyl hydrolase 18 family. Chitinase class V subfamily.</text>
</comment>
<gene>
    <name evidence="5" type="ORF">BKA67DRAFT_637408</name>
</gene>
<dbReference type="Pfam" id="PF00704">
    <property type="entry name" value="Glyco_hydro_18"/>
    <property type="match status" value="1"/>
</dbReference>
<dbReference type="EC" id="3.2.1.14" evidence="2"/>
<dbReference type="Proteomes" id="UP000758603">
    <property type="component" value="Unassembled WGS sequence"/>
</dbReference>
<proteinExistence type="inferred from homology"/>
<feature type="domain" description="GH18" evidence="4">
    <location>
        <begin position="60"/>
        <end position="396"/>
    </location>
</feature>
<protein>
    <recommendedName>
        <fullName evidence="2">chitinase</fullName>
        <ecNumber evidence="2">3.2.1.14</ecNumber>
    </recommendedName>
</protein>
<organism evidence="5 6">
    <name type="scientific">Truncatella angustata</name>
    <dbReference type="NCBI Taxonomy" id="152316"/>
    <lineage>
        <taxon>Eukaryota</taxon>
        <taxon>Fungi</taxon>
        <taxon>Dikarya</taxon>
        <taxon>Ascomycota</taxon>
        <taxon>Pezizomycotina</taxon>
        <taxon>Sordariomycetes</taxon>
        <taxon>Xylariomycetidae</taxon>
        <taxon>Amphisphaeriales</taxon>
        <taxon>Sporocadaceae</taxon>
        <taxon>Truncatella</taxon>
    </lineage>
</organism>
<dbReference type="PROSITE" id="PS51910">
    <property type="entry name" value="GH18_2"/>
    <property type="match status" value="1"/>
</dbReference>
<evidence type="ECO:0000256" key="3">
    <source>
        <dbReference type="ARBA" id="ARBA00022669"/>
    </source>
</evidence>
<dbReference type="OrthoDB" id="73875at2759"/>
<dbReference type="InterPro" id="IPR011583">
    <property type="entry name" value="Chitinase_II/V-like_cat"/>
</dbReference>
<comment type="caution">
    <text evidence="5">The sequence shown here is derived from an EMBL/GenBank/DDBJ whole genome shotgun (WGS) entry which is preliminary data.</text>
</comment>
<dbReference type="SUPFAM" id="SSF57016">
    <property type="entry name" value="Plant lectins/antimicrobial peptides"/>
    <property type="match status" value="1"/>
</dbReference>
<sequence length="399" mass="45283">MPSECLVRYSYHSNYTFPCSPFGFCGMTEEFCVVTDDEETSCQSNCEQPESGASNGDIRKRVIGYYEAWVHDRACNGMSIDQIPVGSLTHLMFSFGYITPGDFQIVPMDDLDEKLFTKIALLKQQNETLKVMIALGGWTFNDPGVTQSVFHDVTSTKENRAKFIGNLLSFLRQYAFDGVNFDWQYPGANDRGGAEGDGENFTKLLEELRTAIDDQPLEYYLRHFDIKASSEAVDFVNVMIWDVDNPIGSNVLAHTNLTEIGLALDLYWRNEIDPEKLNLGFGFYGRTFQLSDPTYYKPGCPFSRGASPGPCTKNSGTLAYREIIDIIKENDLKPYYDEEHQVKYIVWNQNQWASYDDEDTFQAKIDFANERGLGGLLIWSVCIPIDEFYMQSLTNPTSS</sequence>
<dbReference type="GO" id="GO:0005975">
    <property type="term" value="P:carbohydrate metabolic process"/>
    <property type="evidence" value="ECO:0007669"/>
    <property type="project" value="InterPro"/>
</dbReference>
<dbReference type="GO" id="GO:0008061">
    <property type="term" value="F:chitin binding"/>
    <property type="evidence" value="ECO:0007669"/>
    <property type="project" value="UniProtKB-KW"/>
</dbReference>
<dbReference type="SUPFAM" id="SSF51445">
    <property type="entry name" value="(Trans)glycosidases"/>
    <property type="match status" value="1"/>
</dbReference>
<dbReference type="PANTHER" id="PTHR11177:SF397">
    <property type="entry name" value="CHITINASE"/>
    <property type="match status" value="1"/>
</dbReference>
<dbReference type="InterPro" id="IPR036861">
    <property type="entry name" value="Endochitinase-like_sf"/>
</dbReference>
<evidence type="ECO:0000256" key="2">
    <source>
        <dbReference type="ARBA" id="ARBA00012729"/>
    </source>
</evidence>
<dbReference type="Gene3D" id="3.10.50.10">
    <property type="match status" value="1"/>
</dbReference>
<dbReference type="InterPro" id="IPR050314">
    <property type="entry name" value="Glycosyl_Hydrlase_18"/>
</dbReference>
<dbReference type="GO" id="GO:0008843">
    <property type="term" value="F:endochitinase activity"/>
    <property type="evidence" value="ECO:0007669"/>
    <property type="project" value="UniProtKB-EC"/>
</dbReference>
<dbReference type="Gene3D" id="3.20.20.80">
    <property type="entry name" value="Glycosidases"/>
    <property type="match status" value="1"/>
</dbReference>
<dbReference type="InterPro" id="IPR017853">
    <property type="entry name" value="GH"/>
</dbReference>